<evidence type="ECO:0008006" key="3">
    <source>
        <dbReference type="Google" id="ProtNLM"/>
    </source>
</evidence>
<dbReference type="Proteomes" id="UP000034954">
    <property type="component" value="Unassembled WGS sequence"/>
</dbReference>
<dbReference type="AlphaFoldDB" id="A0A0M2V1N6"/>
<reference evidence="1 2" key="1">
    <citation type="journal article" date="2013" name="BMC Microbiol.">
        <title>Identification of the type II cytochrome c maturation pathway in anammox bacteria by comparative genomics.</title>
        <authorList>
            <person name="Ferousi C."/>
            <person name="Speth D.R."/>
            <person name="Reimann J."/>
            <person name="Op den Camp H.J."/>
            <person name="Allen J.W."/>
            <person name="Keltjens J.T."/>
            <person name="Jetten M.S."/>
        </authorList>
    </citation>
    <scope>NUCLEOTIDE SEQUENCE [LARGE SCALE GENOMIC DNA]</scope>
    <source>
        <strain evidence="1">RU1</strain>
    </source>
</reference>
<organism evidence="1 2">
    <name type="scientific">Candidatus Brocadia fulgida</name>
    <dbReference type="NCBI Taxonomy" id="380242"/>
    <lineage>
        <taxon>Bacteria</taxon>
        <taxon>Pseudomonadati</taxon>
        <taxon>Planctomycetota</taxon>
        <taxon>Candidatus Brocadiia</taxon>
        <taxon>Candidatus Brocadiales</taxon>
        <taxon>Candidatus Brocadiaceae</taxon>
        <taxon>Candidatus Brocadia</taxon>
    </lineage>
</organism>
<dbReference type="EMBL" id="LAQJ01000089">
    <property type="protein sequence ID" value="KKO20599.1"/>
    <property type="molecule type" value="Genomic_DNA"/>
</dbReference>
<accession>A0A0M2V1N6</accession>
<evidence type="ECO:0000313" key="2">
    <source>
        <dbReference type="Proteomes" id="UP000034954"/>
    </source>
</evidence>
<keyword evidence="2" id="KW-1185">Reference proteome</keyword>
<evidence type="ECO:0000313" key="1">
    <source>
        <dbReference type="EMBL" id="KKO20599.1"/>
    </source>
</evidence>
<gene>
    <name evidence="1" type="ORF">BROFUL_00718</name>
</gene>
<sequence>MLKYHFHFFPVAISFLLGPLSLPVFSQNFIVNGVLERQDHAMDVKDAIVRKKTLLVKDKRIYIQIVLDEGARNITNHKRYKEMSYLLPKEIVYDETARRIFYYTDNAEIEIGREKSFLGFMSYIALADGVTIIGSPTDAKLLISLNTDYKGMPHSVIHSEEEMEITLKKKCGQCHILEYIFSHENWVEEDILHAFNRLQMGNEERFTPDEQKIIDLFKKYQKGEIDKGKLSEFKSLKEIGTKDVAAFAEGVYMNNCVPCHNPSKMADVSLLYTKRRCKSIVDRMKEKEPSLFLQKDLDSLASYLWEIKLRPYGK</sequence>
<protein>
    <recommendedName>
        <fullName evidence="3">Cytochrome c domain-containing protein</fullName>
    </recommendedName>
</protein>
<name>A0A0M2V1N6_9BACT</name>
<proteinExistence type="predicted"/>
<comment type="caution">
    <text evidence="1">The sequence shown here is derived from an EMBL/GenBank/DDBJ whole genome shotgun (WGS) entry which is preliminary data.</text>
</comment>